<dbReference type="Proteomes" id="UP000562395">
    <property type="component" value="Unassembled WGS sequence"/>
</dbReference>
<dbReference type="RefSeq" id="WP_183615296.1">
    <property type="nucleotide sequence ID" value="NZ_JACICY010000031.1"/>
</dbReference>
<organism evidence="1 2">
    <name type="scientific">Novosphingobium hassiacum</name>
    <dbReference type="NCBI Taxonomy" id="173676"/>
    <lineage>
        <taxon>Bacteria</taxon>
        <taxon>Pseudomonadati</taxon>
        <taxon>Pseudomonadota</taxon>
        <taxon>Alphaproteobacteria</taxon>
        <taxon>Sphingomonadales</taxon>
        <taxon>Sphingomonadaceae</taxon>
        <taxon>Novosphingobium</taxon>
    </lineage>
</organism>
<reference evidence="1 2" key="1">
    <citation type="submission" date="2020-08" db="EMBL/GenBank/DDBJ databases">
        <title>Genomic Encyclopedia of Type Strains, Phase IV (KMG-IV): sequencing the most valuable type-strain genomes for metagenomic binning, comparative biology and taxonomic classification.</title>
        <authorList>
            <person name="Goeker M."/>
        </authorList>
    </citation>
    <scope>NUCLEOTIDE SEQUENCE [LARGE SCALE GENOMIC DNA]</scope>
    <source>
        <strain evidence="1 2">DSM 14552</strain>
    </source>
</reference>
<keyword evidence="2" id="KW-1185">Reference proteome</keyword>
<name>A0A7W6EY84_9SPHN</name>
<protein>
    <recommendedName>
        <fullName evidence="3">DUF4879 domain-containing protein</fullName>
    </recommendedName>
</protein>
<evidence type="ECO:0000313" key="1">
    <source>
        <dbReference type="EMBL" id="MBB3862895.1"/>
    </source>
</evidence>
<dbReference type="EMBL" id="JACICY010000031">
    <property type="protein sequence ID" value="MBB3862895.1"/>
    <property type="molecule type" value="Genomic_DNA"/>
</dbReference>
<comment type="caution">
    <text evidence="1">The sequence shown here is derived from an EMBL/GenBank/DDBJ whole genome shotgun (WGS) entry which is preliminary data.</text>
</comment>
<evidence type="ECO:0008006" key="3">
    <source>
        <dbReference type="Google" id="ProtNLM"/>
    </source>
</evidence>
<dbReference type="AlphaFoldDB" id="A0A7W6EY84"/>
<dbReference type="InterPro" id="IPR032624">
    <property type="entry name" value="DUF4879"/>
</dbReference>
<proteinExistence type="predicted"/>
<gene>
    <name evidence="1" type="ORF">GGQ88_004198</name>
</gene>
<accession>A0A7W6EY84</accession>
<dbReference type="Gene3D" id="2.60.40.2870">
    <property type="match status" value="1"/>
</dbReference>
<dbReference type="Pfam" id="PF16219">
    <property type="entry name" value="DUF4879"/>
    <property type="match status" value="1"/>
</dbReference>
<sequence>MSLITSAAQAQSAPPLTKVMIFEVKSTDQGVEPISEYQSATVRDHGGTQLRVVVREIGYGKSVHTVKLNGTLISNTVVNTIPLCGTAAAPTRTCNPGNIYIGYDKEFSLDGQSGGLFSVSTQNAFSPFNWITDTINIL</sequence>
<evidence type="ECO:0000313" key="2">
    <source>
        <dbReference type="Proteomes" id="UP000562395"/>
    </source>
</evidence>